<reference evidence="3" key="1">
    <citation type="journal article" date="2019" name="Int. J. Syst. Evol. Microbiol.">
        <title>The Global Catalogue of Microorganisms (GCM) 10K type strain sequencing project: providing services to taxonomists for standard genome sequencing and annotation.</title>
        <authorList>
            <consortium name="The Broad Institute Genomics Platform"/>
            <consortium name="The Broad Institute Genome Sequencing Center for Infectious Disease"/>
            <person name="Wu L."/>
            <person name="Ma J."/>
        </authorList>
    </citation>
    <scope>NUCLEOTIDE SEQUENCE [LARGE SCALE GENOMIC DNA]</scope>
    <source>
        <strain evidence="3">CCUG 43117</strain>
    </source>
</reference>
<keyword evidence="1" id="KW-1133">Transmembrane helix</keyword>
<keyword evidence="3" id="KW-1185">Reference proteome</keyword>
<proteinExistence type="predicted"/>
<sequence>MADRHAHPVTHAVPQAPGWSLLRLSALGRMGLAAGVVALLWIATFAVIA</sequence>
<name>A0ABW0P8K4_9HYPH</name>
<accession>A0ABW0P8K4</accession>
<keyword evidence="1" id="KW-0812">Transmembrane</keyword>
<comment type="caution">
    <text evidence="2">The sequence shown here is derived from an EMBL/GenBank/DDBJ whole genome shotgun (WGS) entry which is preliminary data.</text>
</comment>
<keyword evidence="1" id="KW-0472">Membrane</keyword>
<dbReference type="RefSeq" id="WP_156446624.1">
    <property type="nucleotide sequence ID" value="NZ_JBHSLU010000127.1"/>
</dbReference>
<gene>
    <name evidence="2" type="ORF">ACFPN9_27480</name>
</gene>
<evidence type="ECO:0000313" key="3">
    <source>
        <dbReference type="Proteomes" id="UP001596060"/>
    </source>
</evidence>
<evidence type="ECO:0000256" key="1">
    <source>
        <dbReference type="SAM" id="Phobius"/>
    </source>
</evidence>
<protein>
    <submittedName>
        <fullName evidence="2">Uncharacterized protein</fullName>
    </submittedName>
</protein>
<evidence type="ECO:0000313" key="2">
    <source>
        <dbReference type="EMBL" id="MFC5508979.1"/>
    </source>
</evidence>
<organism evidence="2 3">
    <name type="scientific">Bosea massiliensis</name>
    <dbReference type="NCBI Taxonomy" id="151419"/>
    <lineage>
        <taxon>Bacteria</taxon>
        <taxon>Pseudomonadati</taxon>
        <taxon>Pseudomonadota</taxon>
        <taxon>Alphaproteobacteria</taxon>
        <taxon>Hyphomicrobiales</taxon>
        <taxon>Boseaceae</taxon>
        <taxon>Bosea</taxon>
    </lineage>
</organism>
<dbReference type="EMBL" id="JBHSLU010000127">
    <property type="protein sequence ID" value="MFC5508979.1"/>
    <property type="molecule type" value="Genomic_DNA"/>
</dbReference>
<feature type="transmembrane region" description="Helical" evidence="1">
    <location>
        <begin position="26"/>
        <end position="48"/>
    </location>
</feature>
<dbReference type="Proteomes" id="UP001596060">
    <property type="component" value="Unassembled WGS sequence"/>
</dbReference>